<organism evidence="1 2">
    <name type="scientific">Ilex paraguariensis</name>
    <name type="common">yerba mate</name>
    <dbReference type="NCBI Taxonomy" id="185542"/>
    <lineage>
        <taxon>Eukaryota</taxon>
        <taxon>Viridiplantae</taxon>
        <taxon>Streptophyta</taxon>
        <taxon>Embryophyta</taxon>
        <taxon>Tracheophyta</taxon>
        <taxon>Spermatophyta</taxon>
        <taxon>Magnoliopsida</taxon>
        <taxon>eudicotyledons</taxon>
        <taxon>Gunneridae</taxon>
        <taxon>Pentapetalae</taxon>
        <taxon>asterids</taxon>
        <taxon>campanulids</taxon>
        <taxon>Aquifoliales</taxon>
        <taxon>Aquifoliaceae</taxon>
        <taxon>Ilex</taxon>
    </lineage>
</organism>
<gene>
    <name evidence="1" type="ORF">ILEXP_LOCUS33219</name>
</gene>
<dbReference type="AlphaFoldDB" id="A0ABC8T3X5"/>
<comment type="caution">
    <text evidence="1">The sequence shown here is derived from an EMBL/GenBank/DDBJ whole genome shotgun (WGS) entry which is preliminary data.</text>
</comment>
<keyword evidence="2" id="KW-1185">Reference proteome</keyword>
<proteinExistence type="predicted"/>
<evidence type="ECO:0000313" key="1">
    <source>
        <dbReference type="EMBL" id="CAK9164121.1"/>
    </source>
</evidence>
<evidence type="ECO:0000313" key="2">
    <source>
        <dbReference type="Proteomes" id="UP001642360"/>
    </source>
</evidence>
<protein>
    <submittedName>
        <fullName evidence="1">Uncharacterized protein</fullName>
    </submittedName>
</protein>
<sequence length="140" mass="16050">MDDSSMAKAFYRPSKVSLGCIGFAKPEAKNWHLIQLGWRCHKKDSAINYVPKLRSYRQCNSYITHHRLKRNIKIKLDTGTRAKEAIGRFGITTKKDARLATNVPYQTPCCKVTNSLLLHLWYGSVFWSSRISIPLKHVGN</sequence>
<accession>A0ABC8T3X5</accession>
<name>A0ABC8T3X5_9AQUA</name>
<dbReference type="Proteomes" id="UP001642360">
    <property type="component" value="Unassembled WGS sequence"/>
</dbReference>
<reference evidence="1 2" key="1">
    <citation type="submission" date="2024-02" db="EMBL/GenBank/DDBJ databases">
        <authorList>
            <person name="Vignale AGUSTIN F."/>
            <person name="Sosa J E."/>
            <person name="Modenutti C."/>
        </authorList>
    </citation>
    <scope>NUCLEOTIDE SEQUENCE [LARGE SCALE GENOMIC DNA]</scope>
</reference>
<dbReference type="EMBL" id="CAUOFW020004169">
    <property type="protein sequence ID" value="CAK9164121.1"/>
    <property type="molecule type" value="Genomic_DNA"/>
</dbReference>